<accession>A0AAW1X210</accession>
<evidence type="ECO:0000313" key="3">
    <source>
        <dbReference type="Proteomes" id="UP001457282"/>
    </source>
</evidence>
<proteinExistence type="predicted"/>
<evidence type="ECO:0000256" key="1">
    <source>
        <dbReference type="SAM" id="MobiDB-lite"/>
    </source>
</evidence>
<organism evidence="2 3">
    <name type="scientific">Rubus argutus</name>
    <name type="common">Southern blackberry</name>
    <dbReference type="NCBI Taxonomy" id="59490"/>
    <lineage>
        <taxon>Eukaryota</taxon>
        <taxon>Viridiplantae</taxon>
        <taxon>Streptophyta</taxon>
        <taxon>Embryophyta</taxon>
        <taxon>Tracheophyta</taxon>
        <taxon>Spermatophyta</taxon>
        <taxon>Magnoliopsida</taxon>
        <taxon>eudicotyledons</taxon>
        <taxon>Gunneridae</taxon>
        <taxon>Pentapetalae</taxon>
        <taxon>rosids</taxon>
        <taxon>fabids</taxon>
        <taxon>Rosales</taxon>
        <taxon>Rosaceae</taxon>
        <taxon>Rosoideae</taxon>
        <taxon>Rosoideae incertae sedis</taxon>
        <taxon>Rubus</taxon>
    </lineage>
</organism>
<dbReference type="AlphaFoldDB" id="A0AAW1X210"/>
<gene>
    <name evidence="2" type="ORF">M0R45_026745</name>
</gene>
<comment type="caution">
    <text evidence="2">The sequence shown here is derived from an EMBL/GenBank/DDBJ whole genome shotgun (WGS) entry which is preliminary data.</text>
</comment>
<evidence type="ECO:0000313" key="2">
    <source>
        <dbReference type="EMBL" id="KAK9929655.1"/>
    </source>
</evidence>
<keyword evidence="3" id="KW-1185">Reference proteome</keyword>
<feature type="region of interest" description="Disordered" evidence="1">
    <location>
        <begin position="45"/>
        <end position="64"/>
    </location>
</feature>
<protein>
    <recommendedName>
        <fullName evidence="4">F-box associated domain-containing protein</fullName>
    </recommendedName>
</protein>
<dbReference type="Proteomes" id="UP001457282">
    <property type="component" value="Unassembled WGS sequence"/>
</dbReference>
<name>A0AAW1X210_RUBAR</name>
<sequence>MPIMEEADESSKPTERPLRWPMLLAGGLIAAGLLRRLLKPNKDVDVHHPREQTSTTSTTTDDGHGHLININAGYRCKVVRILPCEETFEDESSSEFKVEIFSFEIGEWRESTISSPRKFCFDEINPDFYWACNGMLYWSGDLEFVIGLDPFIINVDHKNTTTTNYECCFMTIVRVDPAHDIYRGNTQCRVAKGQRMCGLSKLSTYNSTLCWVWELRYEEDDRIVADEAWSKEFNKRRRVQIVGLIGFDPNDDNILYYGVNGEIFEYNIRKRMKSKKKMAAGESINNYCFFPLTVFPWWPTPVPRLPHQLAR</sequence>
<dbReference type="EMBL" id="JBEDUW010000005">
    <property type="protein sequence ID" value="KAK9929655.1"/>
    <property type="molecule type" value="Genomic_DNA"/>
</dbReference>
<evidence type="ECO:0008006" key="4">
    <source>
        <dbReference type="Google" id="ProtNLM"/>
    </source>
</evidence>
<reference evidence="2 3" key="1">
    <citation type="journal article" date="2023" name="G3 (Bethesda)">
        <title>A chromosome-length genome assembly and annotation of blackberry (Rubus argutus, cv. 'Hillquist').</title>
        <authorList>
            <person name="Bruna T."/>
            <person name="Aryal R."/>
            <person name="Dudchenko O."/>
            <person name="Sargent D.J."/>
            <person name="Mead D."/>
            <person name="Buti M."/>
            <person name="Cavallini A."/>
            <person name="Hytonen T."/>
            <person name="Andres J."/>
            <person name="Pham M."/>
            <person name="Weisz D."/>
            <person name="Mascagni F."/>
            <person name="Usai G."/>
            <person name="Natali L."/>
            <person name="Bassil N."/>
            <person name="Fernandez G.E."/>
            <person name="Lomsadze A."/>
            <person name="Armour M."/>
            <person name="Olukolu B."/>
            <person name="Poorten T."/>
            <person name="Britton C."/>
            <person name="Davik J."/>
            <person name="Ashrafi H."/>
            <person name="Aiden E.L."/>
            <person name="Borodovsky M."/>
            <person name="Worthington M."/>
        </authorList>
    </citation>
    <scope>NUCLEOTIDE SEQUENCE [LARGE SCALE GENOMIC DNA]</scope>
    <source>
        <strain evidence="2">PI 553951</strain>
    </source>
</reference>